<name>E5ABS8_LEPMJ</name>
<protein>
    <submittedName>
        <fullName evidence="2">Predicted protein</fullName>
    </submittedName>
</protein>
<evidence type="ECO:0000256" key="1">
    <source>
        <dbReference type="SAM" id="SignalP"/>
    </source>
</evidence>
<dbReference type="EMBL" id="FP929138">
    <property type="protein sequence ID" value="CBY01119.1"/>
    <property type="molecule type" value="Genomic_DNA"/>
</dbReference>
<proteinExistence type="predicted"/>
<evidence type="ECO:0000313" key="3">
    <source>
        <dbReference type="Proteomes" id="UP000002668"/>
    </source>
</evidence>
<dbReference type="HOGENOM" id="CLU_1750013_0_0_1"/>
<accession>E5ABS8</accession>
<keyword evidence="3" id="KW-1185">Reference proteome</keyword>
<sequence>MCVLCVLPARMCSVCASVVRPHPPSADDHQPATACYSTKTCRRQDRVQTRGVKHSAPSRIREHQAYLRSSALGERGERRDACPLWALQLARPMIHPKPRSLTARSAGCPRYALVPSALSPSWPSPHLASAMSFRISGLLWPRRALSKAS</sequence>
<evidence type="ECO:0000313" key="2">
    <source>
        <dbReference type="EMBL" id="CBY01119.1"/>
    </source>
</evidence>
<feature type="chain" id="PRO_5003193643" evidence="1">
    <location>
        <begin position="17"/>
        <end position="149"/>
    </location>
</feature>
<reference evidence="3" key="1">
    <citation type="journal article" date="2011" name="Nat. Commun.">
        <title>Effector diversification within compartments of the Leptosphaeria maculans genome affected by Repeat-Induced Point mutations.</title>
        <authorList>
            <person name="Rouxel T."/>
            <person name="Grandaubert J."/>
            <person name="Hane J.K."/>
            <person name="Hoede C."/>
            <person name="van de Wouw A.P."/>
            <person name="Couloux A."/>
            <person name="Dominguez V."/>
            <person name="Anthouard V."/>
            <person name="Bally P."/>
            <person name="Bourras S."/>
            <person name="Cozijnsen A.J."/>
            <person name="Ciuffetti L.M."/>
            <person name="Degrave A."/>
            <person name="Dilmaghani A."/>
            <person name="Duret L."/>
            <person name="Fudal I."/>
            <person name="Goodwin S.B."/>
            <person name="Gout L."/>
            <person name="Glaser N."/>
            <person name="Linglin J."/>
            <person name="Kema G.H.J."/>
            <person name="Lapalu N."/>
            <person name="Lawrence C.B."/>
            <person name="May K."/>
            <person name="Meyer M."/>
            <person name="Ollivier B."/>
            <person name="Poulain J."/>
            <person name="Schoch C.L."/>
            <person name="Simon A."/>
            <person name="Spatafora J.W."/>
            <person name="Stachowiak A."/>
            <person name="Turgeon B.G."/>
            <person name="Tyler B.M."/>
            <person name="Vincent D."/>
            <person name="Weissenbach J."/>
            <person name="Amselem J."/>
            <person name="Quesneville H."/>
            <person name="Oliver R.P."/>
            <person name="Wincker P."/>
            <person name="Balesdent M.-H."/>
            <person name="Howlett B.J."/>
        </authorList>
    </citation>
    <scope>NUCLEOTIDE SEQUENCE [LARGE SCALE GENOMIC DNA]</scope>
    <source>
        <strain evidence="3">JN3 / isolate v23.1.3 / race Av1-4-5-6-7-8</strain>
    </source>
</reference>
<dbReference type="InParanoid" id="E5ABS8"/>
<dbReference type="VEuPathDB" id="FungiDB:LEMA_P022490.1"/>
<keyword evidence="1" id="KW-0732">Signal</keyword>
<organism evidence="3">
    <name type="scientific">Leptosphaeria maculans (strain JN3 / isolate v23.1.3 / race Av1-4-5-6-7-8)</name>
    <name type="common">Blackleg fungus</name>
    <name type="synonym">Phoma lingam</name>
    <dbReference type="NCBI Taxonomy" id="985895"/>
    <lineage>
        <taxon>Eukaryota</taxon>
        <taxon>Fungi</taxon>
        <taxon>Dikarya</taxon>
        <taxon>Ascomycota</taxon>
        <taxon>Pezizomycotina</taxon>
        <taxon>Dothideomycetes</taxon>
        <taxon>Pleosporomycetidae</taxon>
        <taxon>Pleosporales</taxon>
        <taxon>Pleosporineae</taxon>
        <taxon>Leptosphaeriaceae</taxon>
        <taxon>Plenodomus</taxon>
        <taxon>Plenodomus lingam/Leptosphaeria maculans species complex</taxon>
    </lineage>
</organism>
<dbReference type="AlphaFoldDB" id="E5ABS8"/>
<feature type="signal peptide" evidence="1">
    <location>
        <begin position="1"/>
        <end position="16"/>
    </location>
</feature>
<gene>
    <name evidence="2" type="ORF">LEMA_P022490.1</name>
</gene>
<dbReference type="Proteomes" id="UP000002668">
    <property type="component" value="Genome"/>
</dbReference>